<accession>A0AAD8VNP9</accession>
<feature type="compositionally biased region" description="Polar residues" evidence="1">
    <location>
        <begin position="20"/>
        <end position="36"/>
    </location>
</feature>
<organism evidence="3 4">
    <name type="scientific">Lolium multiflorum</name>
    <name type="common">Italian ryegrass</name>
    <name type="synonym">Lolium perenne subsp. multiflorum</name>
    <dbReference type="NCBI Taxonomy" id="4521"/>
    <lineage>
        <taxon>Eukaryota</taxon>
        <taxon>Viridiplantae</taxon>
        <taxon>Streptophyta</taxon>
        <taxon>Embryophyta</taxon>
        <taxon>Tracheophyta</taxon>
        <taxon>Spermatophyta</taxon>
        <taxon>Magnoliopsida</taxon>
        <taxon>Liliopsida</taxon>
        <taxon>Poales</taxon>
        <taxon>Poaceae</taxon>
        <taxon>BOP clade</taxon>
        <taxon>Pooideae</taxon>
        <taxon>Poodae</taxon>
        <taxon>Poeae</taxon>
        <taxon>Poeae Chloroplast Group 2 (Poeae type)</taxon>
        <taxon>Loliodinae</taxon>
        <taxon>Loliinae</taxon>
        <taxon>Lolium</taxon>
    </lineage>
</organism>
<feature type="region of interest" description="Disordered" evidence="1">
    <location>
        <begin position="172"/>
        <end position="215"/>
    </location>
</feature>
<dbReference type="CDD" id="cd21538">
    <property type="entry name" value="SPOC_TFIIS"/>
    <property type="match status" value="1"/>
</dbReference>
<comment type="caution">
    <text evidence="3">The sequence shown here is derived from an EMBL/GenBank/DDBJ whole genome shotgun (WGS) entry which is preliminary data.</text>
</comment>
<feature type="region of interest" description="Disordered" evidence="1">
    <location>
        <begin position="1"/>
        <end position="46"/>
    </location>
</feature>
<evidence type="ECO:0000259" key="2">
    <source>
        <dbReference type="PROSITE" id="PS51321"/>
    </source>
</evidence>
<evidence type="ECO:0000313" key="3">
    <source>
        <dbReference type="EMBL" id="KAK1611193.1"/>
    </source>
</evidence>
<dbReference type="Pfam" id="PF07744">
    <property type="entry name" value="SPOC"/>
    <property type="match status" value="1"/>
</dbReference>
<protein>
    <recommendedName>
        <fullName evidence="2">TFIIS central domain-containing protein</fullName>
    </recommendedName>
</protein>
<dbReference type="InterPro" id="IPR003618">
    <property type="entry name" value="TFIIS_cen_dom"/>
</dbReference>
<dbReference type="AlphaFoldDB" id="A0AAD8VNP9"/>
<feature type="domain" description="TFIIS central" evidence="2">
    <location>
        <begin position="484"/>
        <end position="613"/>
    </location>
</feature>
<dbReference type="Gene3D" id="1.10.472.30">
    <property type="entry name" value="Transcription elongation factor S-II, central domain"/>
    <property type="match status" value="2"/>
</dbReference>
<dbReference type="InterPro" id="IPR012921">
    <property type="entry name" value="SPOC_C"/>
</dbReference>
<evidence type="ECO:0000256" key="1">
    <source>
        <dbReference type="SAM" id="MobiDB-lite"/>
    </source>
</evidence>
<dbReference type="PROSITE" id="PS51321">
    <property type="entry name" value="TFIIS_CENTRAL"/>
    <property type="match status" value="2"/>
</dbReference>
<gene>
    <name evidence="3" type="ORF">QYE76_034866</name>
</gene>
<dbReference type="PANTHER" id="PTHR11477">
    <property type="entry name" value="TRANSCRIPTION FACTOR S-II ZINC FINGER DOMAIN-CONTAINING PROTEIN"/>
    <property type="match status" value="1"/>
</dbReference>
<dbReference type="EMBL" id="JAUUTY010000007">
    <property type="protein sequence ID" value="KAK1611193.1"/>
    <property type="molecule type" value="Genomic_DNA"/>
</dbReference>
<dbReference type="GO" id="GO:0005634">
    <property type="term" value="C:nucleus"/>
    <property type="evidence" value="ECO:0007669"/>
    <property type="project" value="TreeGrafter"/>
</dbReference>
<dbReference type="GO" id="GO:0006351">
    <property type="term" value="P:DNA-templated transcription"/>
    <property type="evidence" value="ECO:0007669"/>
    <property type="project" value="InterPro"/>
</dbReference>
<dbReference type="PANTHER" id="PTHR11477:SF44">
    <property type="entry name" value="TFIIS CENTRAL DOMAIN-CONTAINING PROTEIN"/>
    <property type="match status" value="1"/>
</dbReference>
<proteinExistence type="predicted"/>
<feature type="compositionally biased region" description="Polar residues" evidence="1">
    <location>
        <begin position="666"/>
        <end position="679"/>
    </location>
</feature>
<reference evidence="3" key="1">
    <citation type="submission" date="2023-07" db="EMBL/GenBank/DDBJ databases">
        <title>A chromosome-level genome assembly of Lolium multiflorum.</title>
        <authorList>
            <person name="Chen Y."/>
            <person name="Copetti D."/>
            <person name="Kolliker R."/>
            <person name="Studer B."/>
        </authorList>
    </citation>
    <scope>NUCLEOTIDE SEQUENCE</scope>
    <source>
        <strain evidence="3">02402/16</strain>
        <tissue evidence="3">Leaf</tissue>
    </source>
</reference>
<feature type="region of interest" description="Disordered" evidence="1">
    <location>
        <begin position="657"/>
        <end position="679"/>
    </location>
</feature>
<keyword evidence="4" id="KW-1185">Reference proteome</keyword>
<dbReference type="Proteomes" id="UP001231189">
    <property type="component" value="Unassembled WGS sequence"/>
</dbReference>
<dbReference type="InterPro" id="IPR036575">
    <property type="entry name" value="TFIIS_cen_dom_sf"/>
</dbReference>
<name>A0AAD8VNP9_LOLMU</name>
<feature type="compositionally biased region" description="Polar residues" evidence="1">
    <location>
        <begin position="196"/>
        <end position="208"/>
    </location>
</feature>
<feature type="domain" description="TFIIS central" evidence="2">
    <location>
        <begin position="183"/>
        <end position="289"/>
    </location>
</feature>
<sequence>MFVPQPSPPSAGKKKAVSFKVQTLKSPPSTQLSPAQRSVHKGLPPKAHLQDQFDSVRSKFREALAAALVIGSDQQMGQRSAGNVPPLGSVRTGGGAMQGFTTAFQVPGKDDDGNVTKLAASRRSEHGGMLHTNLRPDMTTELWGDMQQETEHAPSGNRAWLCWDPDIAIGASRSMSQPNSKRARTSDVQAGVNVSAIGSESNRPNTTDETAEEKKVRIHEAPSLAFTIEEELFKLSGGVNKKYREKCRSLLVNLKDKSNPVLRERVLSGDITPKCLCAMTIEDLPSKELPEMIIPQPSPPSAGKKVALSPKVQMLKSMPQPQLSAGKRFVHKELPPKAHSQMQLFESVRLKFRETLAAALSIDSDEQMGQQCAGNVPPLGSAGGNIQADGGRMQGFTSAFQVAGKDDDENVTKVATRRSEHDDMSNSNLRPYMTIEVRNDTLGNKVSGNSSVVLDDLLQDQGLCWSPIGASQSQSMSQPNPKRAKMSDVQAGVNASEIGPESKRTITTSETIEEKKVRIHKAQSLAFKIEEELFKLFGGVNKKYKEKGRSLLFNLKDKNNPVLKEQVLSGDIAPKYLCAMTIEELASKELSEWRMVKAEEFANMVVLPHREVDVRRLVRKTHKGEFQIEVEETDVTEVGLGGESPSYVPSKHVAVQTKSDDKTSVHNEVNGSDNSVQDGVAGTCNSNTSNNLDYPPNGKSDLMQELMIDALKVTENLPQVMTLDEFMQDPHYQPTGALQDDSRIDKADKALKSDFFPTAKDKAAASDLLFHSNLPSPQANGESKLESVMNKSVSILGPVEEPKGDVLVKSPPEKAVAEKPDTVNGSVPESTMHCKITPDAALTHGSIWEGSIQLSSSTLTNMVAIFKSGEKPSTNGWHSFLEIKGRVRLSVFEEFLVELPKSRSRAIMVTELCWKEGSLESGRHHLSQTIDSYIGDERVGLVKLAEGMELYLCPRGKATQILADHLPKEHSGSLTVAGTSIIGLVVWRRPHVTPTVPPKRQDVPKSRAIISSSVLPRISQPPSCSSNASRSQQDVVAAEIVPGIGPGAVKDDDDMPEYNFVSVSNSAGNVTTSQTYRGHQDTSLSEDRFREMVRKYGNISVAAHPWNCDGDFDMPEWNPNSQSYLLQMHIPQPQSPYQHQPEYHSMFEYNMTREYQSPLPQAYTQHQHIGMREQQPLPYGHTMQPFHRSYYGVPDDSWQSYHGVPDGSWQSYFPGPDYIQTNDPLNQGLMAWNPW</sequence>
<dbReference type="Pfam" id="PF07500">
    <property type="entry name" value="TFIIS_M"/>
    <property type="match status" value="2"/>
</dbReference>
<dbReference type="SMART" id="SM00510">
    <property type="entry name" value="TFS2M"/>
    <property type="match status" value="2"/>
</dbReference>
<evidence type="ECO:0000313" key="4">
    <source>
        <dbReference type="Proteomes" id="UP001231189"/>
    </source>
</evidence>
<dbReference type="SUPFAM" id="SSF46942">
    <property type="entry name" value="Elongation factor TFIIS domain 2"/>
    <property type="match status" value="2"/>
</dbReference>